<evidence type="ECO:0000313" key="3">
    <source>
        <dbReference type="Proteomes" id="UP000653271"/>
    </source>
</evidence>
<keyword evidence="1" id="KW-0808">Transferase</keyword>
<accession>A0A850XJV4</accession>
<dbReference type="Gene3D" id="3.40.50.620">
    <property type="entry name" value="HUPs"/>
    <property type="match status" value="1"/>
</dbReference>
<dbReference type="GO" id="GO:0016740">
    <property type="term" value="F:transferase activity"/>
    <property type="evidence" value="ECO:0007669"/>
    <property type="project" value="UniProtKB-KW"/>
</dbReference>
<dbReference type="GO" id="GO:0002144">
    <property type="term" value="C:cytosolic tRNA wobble base thiouridylase complex"/>
    <property type="evidence" value="ECO:0007669"/>
    <property type="project" value="TreeGrafter"/>
</dbReference>
<comment type="caution">
    <text evidence="2">The sequence shown here is derived from an EMBL/GenBank/DDBJ whole genome shotgun (WGS) entry which is preliminary data.</text>
</comment>
<dbReference type="SUPFAM" id="SSF52402">
    <property type="entry name" value="Adenine nucleotide alpha hydrolases-like"/>
    <property type="match status" value="1"/>
</dbReference>
<sequence length="82" mass="9040">PVRRWKPLRHAYEKDIVLYAYLEGLDYVSTECVYAPQAYRGHARTLLKDLEAARATTVAALGHSGRRLAVAAEVATKPLGAC</sequence>
<keyword evidence="3" id="KW-1185">Reference proteome</keyword>
<dbReference type="PANTHER" id="PTHR11807:SF12">
    <property type="entry name" value="CYTOPLASMIC TRNA 2-THIOLATION PROTEIN 1"/>
    <property type="match status" value="1"/>
</dbReference>
<gene>
    <name evidence="2" type="primary">Ctu1</name>
    <name evidence="2" type="ORF">PIACAY_R14502</name>
</gene>
<dbReference type="InterPro" id="IPR014729">
    <property type="entry name" value="Rossmann-like_a/b/a_fold"/>
</dbReference>
<feature type="non-terminal residue" evidence="2">
    <location>
        <position position="82"/>
    </location>
</feature>
<evidence type="ECO:0000256" key="1">
    <source>
        <dbReference type="ARBA" id="ARBA00022679"/>
    </source>
</evidence>
<dbReference type="PANTHER" id="PTHR11807">
    <property type="entry name" value="ATPASES OF THE PP SUPERFAMILY-RELATED"/>
    <property type="match status" value="1"/>
</dbReference>
<dbReference type="Proteomes" id="UP000653271">
    <property type="component" value="Unassembled WGS sequence"/>
</dbReference>
<dbReference type="OrthoDB" id="198857at2759"/>
<dbReference type="GO" id="GO:0000049">
    <property type="term" value="F:tRNA binding"/>
    <property type="evidence" value="ECO:0007669"/>
    <property type="project" value="TreeGrafter"/>
</dbReference>
<proteinExistence type="predicted"/>
<dbReference type="AlphaFoldDB" id="A0A850XJV4"/>
<dbReference type="EMBL" id="WAAB01100353">
    <property type="protein sequence ID" value="NWH83108.1"/>
    <property type="molecule type" value="Genomic_DNA"/>
</dbReference>
<dbReference type="GO" id="GO:0005739">
    <property type="term" value="C:mitochondrion"/>
    <property type="evidence" value="ECO:0007669"/>
    <property type="project" value="TreeGrafter"/>
</dbReference>
<feature type="non-terminal residue" evidence="2">
    <location>
        <position position="1"/>
    </location>
</feature>
<dbReference type="GO" id="GO:0002143">
    <property type="term" value="P:tRNA wobble position uridine thiolation"/>
    <property type="evidence" value="ECO:0007669"/>
    <property type="project" value="TreeGrafter"/>
</dbReference>
<reference evidence="2" key="1">
    <citation type="submission" date="2019-09" db="EMBL/GenBank/DDBJ databases">
        <title>Bird 10,000 Genomes (B10K) Project - Family phase.</title>
        <authorList>
            <person name="Zhang G."/>
        </authorList>
    </citation>
    <scope>NUCLEOTIDE SEQUENCE</scope>
    <source>
        <strain evidence="2">B10K-DU-008-47</strain>
        <tissue evidence="2">Mixed tissue sample</tissue>
    </source>
</reference>
<protein>
    <submittedName>
        <fullName evidence="2">CTU1 protein</fullName>
    </submittedName>
</protein>
<evidence type="ECO:0000313" key="2">
    <source>
        <dbReference type="EMBL" id="NWH83108.1"/>
    </source>
</evidence>
<organism evidence="2 3">
    <name type="scientific">Piaya cayana</name>
    <name type="common">Common squirrel cuckoo</name>
    <dbReference type="NCBI Taxonomy" id="33601"/>
    <lineage>
        <taxon>Eukaryota</taxon>
        <taxon>Metazoa</taxon>
        <taxon>Chordata</taxon>
        <taxon>Craniata</taxon>
        <taxon>Vertebrata</taxon>
        <taxon>Euteleostomi</taxon>
        <taxon>Archelosauria</taxon>
        <taxon>Archosauria</taxon>
        <taxon>Dinosauria</taxon>
        <taxon>Saurischia</taxon>
        <taxon>Theropoda</taxon>
        <taxon>Coelurosauria</taxon>
        <taxon>Aves</taxon>
        <taxon>Neognathae</taxon>
        <taxon>Neoaves</taxon>
        <taxon>Otidimorphae</taxon>
        <taxon>Cuculiformes</taxon>
        <taxon>Coccyzidae</taxon>
        <taxon>Piaya</taxon>
    </lineage>
</organism>
<name>A0A850XJV4_PIACA</name>